<name>A0A427B3F7_ENSVE</name>
<feature type="compositionally biased region" description="Polar residues" evidence="1">
    <location>
        <begin position="123"/>
        <end position="153"/>
    </location>
</feature>
<evidence type="ECO:0000313" key="3">
    <source>
        <dbReference type="Proteomes" id="UP000287651"/>
    </source>
</evidence>
<gene>
    <name evidence="2" type="ORF">B296_00010395</name>
</gene>
<dbReference type="AlphaFoldDB" id="A0A427B3F7"/>
<proteinExistence type="predicted"/>
<feature type="region of interest" description="Disordered" evidence="1">
    <location>
        <begin position="112"/>
        <end position="160"/>
    </location>
</feature>
<organism evidence="2 3">
    <name type="scientific">Ensete ventricosum</name>
    <name type="common">Abyssinian banana</name>
    <name type="synonym">Musa ensete</name>
    <dbReference type="NCBI Taxonomy" id="4639"/>
    <lineage>
        <taxon>Eukaryota</taxon>
        <taxon>Viridiplantae</taxon>
        <taxon>Streptophyta</taxon>
        <taxon>Embryophyta</taxon>
        <taxon>Tracheophyta</taxon>
        <taxon>Spermatophyta</taxon>
        <taxon>Magnoliopsida</taxon>
        <taxon>Liliopsida</taxon>
        <taxon>Zingiberales</taxon>
        <taxon>Musaceae</taxon>
        <taxon>Ensete</taxon>
    </lineage>
</organism>
<reference evidence="2 3" key="1">
    <citation type="journal article" date="2014" name="Agronomy (Basel)">
        <title>A Draft Genome Sequence for Ensete ventricosum, the Drought-Tolerant Tree Against Hunger.</title>
        <authorList>
            <person name="Harrison J."/>
            <person name="Moore K.A."/>
            <person name="Paszkiewicz K."/>
            <person name="Jones T."/>
            <person name="Grant M."/>
            <person name="Ambacheew D."/>
            <person name="Muzemil S."/>
            <person name="Studholme D.J."/>
        </authorList>
    </citation>
    <scope>NUCLEOTIDE SEQUENCE [LARGE SCALE GENOMIC DNA]</scope>
</reference>
<feature type="region of interest" description="Disordered" evidence="1">
    <location>
        <begin position="185"/>
        <end position="209"/>
    </location>
</feature>
<dbReference type="EMBL" id="AMZH03000583">
    <property type="protein sequence ID" value="RRT82990.1"/>
    <property type="molecule type" value="Genomic_DNA"/>
</dbReference>
<dbReference type="PANTHER" id="PTHR33223">
    <property type="entry name" value="CCHC-TYPE DOMAIN-CONTAINING PROTEIN"/>
    <property type="match status" value="1"/>
</dbReference>
<evidence type="ECO:0000313" key="2">
    <source>
        <dbReference type="EMBL" id="RRT82990.1"/>
    </source>
</evidence>
<dbReference type="Proteomes" id="UP000287651">
    <property type="component" value="Unassembled WGS sequence"/>
</dbReference>
<accession>A0A427B3F7</accession>
<sequence length="262" mass="28786">MSQDRPPNNANAEHLGGLNPLPQAEEVIASAPTPNHFWRMLTDPRFSPPVANLGLPIVTTEAFLGLTHQVQALAGMVQTIVPYLPQFIQSITSQPAPQPTPLRVESPAVPIREDQPNIEGPQHPTTEVQSDSPVAVPTRSQCRSWNSAQASPNLDTLSSDSTDSLREQVRQVHHQLDEVQKEVLKSKEEFGESSKCGSPFTPEIQDKPLPTNFRFPSLELYDGSCNPTEHITTFRAQMALYDTPDALMCRASPITLKGPART</sequence>
<evidence type="ECO:0000256" key="1">
    <source>
        <dbReference type="SAM" id="MobiDB-lite"/>
    </source>
</evidence>
<dbReference type="PANTHER" id="PTHR33223:SF10">
    <property type="entry name" value="AMINOTRANSFERASE-LIKE PLANT MOBILE DOMAIN-CONTAINING PROTEIN"/>
    <property type="match status" value="1"/>
</dbReference>
<comment type="caution">
    <text evidence="2">The sequence shown here is derived from an EMBL/GenBank/DDBJ whole genome shotgun (WGS) entry which is preliminary data.</text>
</comment>
<protein>
    <submittedName>
        <fullName evidence="2">Uncharacterized protein</fullName>
    </submittedName>
</protein>